<organism evidence="13 14">
    <name type="scientific">Hoyosella altamirensis</name>
    <dbReference type="NCBI Taxonomy" id="616997"/>
    <lineage>
        <taxon>Bacteria</taxon>
        <taxon>Bacillati</taxon>
        <taxon>Actinomycetota</taxon>
        <taxon>Actinomycetes</taxon>
        <taxon>Mycobacteriales</taxon>
        <taxon>Hoyosellaceae</taxon>
        <taxon>Hoyosella</taxon>
    </lineage>
</organism>
<evidence type="ECO:0000256" key="6">
    <source>
        <dbReference type="ARBA" id="ARBA00049014"/>
    </source>
</evidence>
<comment type="catalytic activity">
    <reaction evidence="6">
        <text>L-seryl-[protein] + ATP = O-phospho-L-seryl-[protein] + ADP + H(+)</text>
        <dbReference type="Rhea" id="RHEA:17989"/>
        <dbReference type="Rhea" id="RHEA-COMP:9863"/>
        <dbReference type="Rhea" id="RHEA-COMP:11604"/>
        <dbReference type="ChEBI" id="CHEBI:15378"/>
        <dbReference type="ChEBI" id="CHEBI:29999"/>
        <dbReference type="ChEBI" id="CHEBI:30616"/>
        <dbReference type="ChEBI" id="CHEBI:83421"/>
        <dbReference type="ChEBI" id="CHEBI:456216"/>
        <dbReference type="EC" id="2.7.12.2"/>
    </reaction>
</comment>
<dbReference type="InterPro" id="IPR059106">
    <property type="entry name" value="WHD_MalT"/>
</dbReference>
<evidence type="ECO:0000256" key="11">
    <source>
        <dbReference type="SAM" id="MobiDB-lite"/>
    </source>
</evidence>
<protein>
    <recommendedName>
        <fullName evidence="9">Serine/threonine-protein kinase PknK</fullName>
        <ecNumber evidence="9">2.7.11.1</ecNumber>
    </recommendedName>
    <alternativeName>
        <fullName evidence="9">Protein kinase K</fullName>
    </alternativeName>
</protein>
<comment type="catalytic activity">
    <reaction evidence="9">
        <text>L-threonyl-[protein] + ATP = O-phospho-L-threonyl-[protein] + ADP + H(+)</text>
        <dbReference type="Rhea" id="RHEA:46608"/>
        <dbReference type="Rhea" id="RHEA-COMP:11060"/>
        <dbReference type="Rhea" id="RHEA-COMP:11605"/>
        <dbReference type="ChEBI" id="CHEBI:15378"/>
        <dbReference type="ChEBI" id="CHEBI:30013"/>
        <dbReference type="ChEBI" id="CHEBI:30616"/>
        <dbReference type="ChEBI" id="CHEBI:61977"/>
        <dbReference type="ChEBI" id="CHEBI:456216"/>
        <dbReference type="EC" id="2.7.11.1"/>
    </reaction>
</comment>
<feature type="binding site" evidence="10">
    <location>
        <position position="59"/>
    </location>
    <ligand>
        <name>ATP</name>
        <dbReference type="ChEBI" id="CHEBI:30616"/>
    </ligand>
</feature>
<comment type="catalytic activity">
    <reaction evidence="9">
        <text>L-seryl-[protein] + ATP = O-phospho-L-seryl-[protein] + ADP + H(+)</text>
        <dbReference type="Rhea" id="RHEA:17989"/>
        <dbReference type="Rhea" id="RHEA-COMP:9863"/>
        <dbReference type="Rhea" id="RHEA-COMP:11604"/>
        <dbReference type="ChEBI" id="CHEBI:15378"/>
        <dbReference type="ChEBI" id="CHEBI:29999"/>
        <dbReference type="ChEBI" id="CHEBI:30616"/>
        <dbReference type="ChEBI" id="CHEBI:83421"/>
        <dbReference type="ChEBI" id="CHEBI:456216"/>
        <dbReference type="EC" id="2.7.11.1"/>
    </reaction>
</comment>
<feature type="compositionally biased region" description="Low complexity" evidence="11">
    <location>
        <begin position="340"/>
        <end position="349"/>
    </location>
</feature>
<dbReference type="InterPro" id="IPR008271">
    <property type="entry name" value="Ser/Thr_kinase_AS"/>
</dbReference>
<evidence type="ECO:0000256" key="7">
    <source>
        <dbReference type="ARBA" id="ARBA00049299"/>
    </source>
</evidence>
<dbReference type="Pfam" id="PF13191">
    <property type="entry name" value="AAA_16"/>
    <property type="match status" value="1"/>
</dbReference>
<dbReference type="InterPro" id="IPR011009">
    <property type="entry name" value="Kinase-like_dom_sf"/>
</dbReference>
<dbReference type="GO" id="GO:0046872">
    <property type="term" value="F:metal ion binding"/>
    <property type="evidence" value="ECO:0007669"/>
    <property type="project" value="UniProtKB-UniRule"/>
</dbReference>
<evidence type="ECO:0000256" key="10">
    <source>
        <dbReference type="PROSITE-ProRule" id="PRU10141"/>
    </source>
</evidence>
<comment type="catalytic activity">
    <reaction evidence="8">
        <text>L-tyrosyl-[protein] + ATP = O-phospho-L-tyrosyl-[protein] + ADP + H(+)</text>
        <dbReference type="Rhea" id="RHEA:10596"/>
        <dbReference type="Rhea" id="RHEA-COMP:10136"/>
        <dbReference type="Rhea" id="RHEA-COMP:20101"/>
        <dbReference type="ChEBI" id="CHEBI:15378"/>
        <dbReference type="ChEBI" id="CHEBI:30616"/>
        <dbReference type="ChEBI" id="CHEBI:46858"/>
        <dbReference type="ChEBI" id="CHEBI:61978"/>
        <dbReference type="ChEBI" id="CHEBI:456216"/>
        <dbReference type="EC" id="2.7.12.2"/>
    </reaction>
</comment>
<dbReference type="AlphaFoldDB" id="A0A839RPI6"/>
<dbReference type="PROSITE" id="PS00107">
    <property type="entry name" value="PROTEIN_KINASE_ATP"/>
    <property type="match status" value="1"/>
</dbReference>
<dbReference type="PROSITE" id="PS00108">
    <property type="entry name" value="PROTEIN_KINASE_ST"/>
    <property type="match status" value="1"/>
</dbReference>
<dbReference type="InterPro" id="IPR017441">
    <property type="entry name" value="Protein_kinase_ATP_BS"/>
</dbReference>
<dbReference type="InterPro" id="IPR011990">
    <property type="entry name" value="TPR-like_helical_dom_sf"/>
</dbReference>
<keyword evidence="14" id="KW-1185">Reference proteome</keyword>
<comment type="similarity">
    <text evidence="5">Belongs to the protein kinase superfamily. STE Ser/Thr protein kinase family. MAP kinase kinase subfamily.</text>
</comment>
<keyword evidence="9" id="KW-0723">Serine/threonine-protein kinase</keyword>
<keyword evidence="3 9" id="KW-0418">Kinase</keyword>
<dbReference type="GO" id="GO:0005524">
    <property type="term" value="F:ATP binding"/>
    <property type="evidence" value="ECO:0007669"/>
    <property type="project" value="UniProtKB-UniRule"/>
</dbReference>
<dbReference type="EMBL" id="JACHWS010000002">
    <property type="protein sequence ID" value="MBB3038229.1"/>
    <property type="molecule type" value="Genomic_DNA"/>
</dbReference>
<dbReference type="GO" id="GO:0004674">
    <property type="term" value="F:protein serine/threonine kinase activity"/>
    <property type="evidence" value="ECO:0007669"/>
    <property type="project" value="UniProtKB-UniRule"/>
</dbReference>
<dbReference type="CDD" id="cd14014">
    <property type="entry name" value="STKc_PknB_like"/>
    <property type="match status" value="1"/>
</dbReference>
<evidence type="ECO:0000313" key="14">
    <source>
        <dbReference type="Proteomes" id="UP000567922"/>
    </source>
</evidence>
<comment type="caution">
    <text evidence="13">The sequence shown here is derived from an EMBL/GenBank/DDBJ whole genome shotgun (WGS) entry which is preliminary data.</text>
</comment>
<name>A0A839RPI6_9ACTN</name>
<dbReference type="Gene3D" id="3.40.50.300">
    <property type="entry name" value="P-loop containing nucleotide triphosphate hydrolases"/>
    <property type="match status" value="1"/>
</dbReference>
<feature type="region of interest" description="Disordered" evidence="11">
    <location>
        <begin position="306"/>
        <end position="349"/>
    </location>
</feature>
<dbReference type="SMART" id="SM00382">
    <property type="entry name" value="AAA"/>
    <property type="match status" value="1"/>
</dbReference>
<evidence type="ECO:0000256" key="8">
    <source>
        <dbReference type="ARBA" id="ARBA00051693"/>
    </source>
</evidence>
<evidence type="ECO:0000256" key="5">
    <source>
        <dbReference type="ARBA" id="ARBA00038035"/>
    </source>
</evidence>
<dbReference type="EC" id="2.7.11.1" evidence="9"/>
<dbReference type="PANTHER" id="PTHR48013:SF9">
    <property type="entry name" value="DUAL SPECIFICITY MITOGEN-ACTIVATED PROTEIN KINASE KINASE 5"/>
    <property type="match status" value="1"/>
</dbReference>
<dbReference type="PROSITE" id="PS50011">
    <property type="entry name" value="PROTEIN_KINASE_DOM"/>
    <property type="match status" value="1"/>
</dbReference>
<keyword evidence="4 9" id="KW-0067">ATP-binding</keyword>
<dbReference type="Gene3D" id="3.30.200.20">
    <property type="entry name" value="Phosphorylase Kinase, domain 1"/>
    <property type="match status" value="1"/>
</dbReference>
<evidence type="ECO:0000256" key="2">
    <source>
        <dbReference type="ARBA" id="ARBA00022741"/>
    </source>
</evidence>
<dbReference type="PANTHER" id="PTHR48013">
    <property type="entry name" value="DUAL SPECIFICITY MITOGEN-ACTIVATED PROTEIN KINASE KINASE 5-RELATED"/>
    <property type="match status" value="1"/>
</dbReference>
<evidence type="ECO:0000256" key="1">
    <source>
        <dbReference type="ARBA" id="ARBA00022679"/>
    </source>
</evidence>
<proteinExistence type="inferred from homology"/>
<comment type="catalytic activity">
    <reaction evidence="7">
        <text>L-threonyl-[protein] + ATP = O-phospho-L-threonyl-[protein] + ADP + H(+)</text>
        <dbReference type="Rhea" id="RHEA:46608"/>
        <dbReference type="Rhea" id="RHEA-COMP:11060"/>
        <dbReference type="Rhea" id="RHEA-COMP:11605"/>
        <dbReference type="ChEBI" id="CHEBI:15378"/>
        <dbReference type="ChEBI" id="CHEBI:30013"/>
        <dbReference type="ChEBI" id="CHEBI:30616"/>
        <dbReference type="ChEBI" id="CHEBI:61977"/>
        <dbReference type="ChEBI" id="CHEBI:456216"/>
        <dbReference type="EC" id="2.7.12.2"/>
    </reaction>
</comment>
<dbReference type="Gene3D" id="1.25.40.10">
    <property type="entry name" value="Tetratricopeptide repeat domain"/>
    <property type="match status" value="1"/>
</dbReference>
<dbReference type="Proteomes" id="UP000567922">
    <property type="component" value="Unassembled WGS sequence"/>
</dbReference>
<dbReference type="InterPro" id="IPR000719">
    <property type="entry name" value="Prot_kinase_dom"/>
</dbReference>
<dbReference type="InterPro" id="IPR003593">
    <property type="entry name" value="AAA+_ATPase"/>
</dbReference>
<dbReference type="InterPro" id="IPR041664">
    <property type="entry name" value="AAA_16"/>
</dbReference>
<dbReference type="Pfam" id="PF00069">
    <property type="entry name" value="Pkinase"/>
    <property type="match status" value="1"/>
</dbReference>
<dbReference type="RefSeq" id="WP_064440064.1">
    <property type="nucleotide sequence ID" value="NZ_BDDI01000006.1"/>
</dbReference>
<dbReference type="SUPFAM" id="SSF56112">
    <property type="entry name" value="Protein kinase-like (PK-like)"/>
    <property type="match status" value="1"/>
</dbReference>
<dbReference type="SUPFAM" id="SSF52540">
    <property type="entry name" value="P-loop containing nucleoside triphosphate hydrolases"/>
    <property type="match status" value="1"/>
</dbReference>
<dbReference type="InterPro" id="IPR027417">
    <property type="entry name" value="P-loop_NTPase"/>
</dbReference>
<sequence>MSTREPEETQQDLPSGIPLGIAAELADEGFDSATEIGRGAYGVVYRCQETSLGRSVAVKILHSELDESSRARFLREEHAMARLSGHPHVVDVLHAGVTFAGRPYLAMPFHAYGSLQAVLNKSGPIEWPEVLRIGVRLAGALATAHQHGILHRDVKPANILLTSYGEPQLTDFGIARMAGAFETTQGLGAGTPAFTAPEILGGDTPSVSSDVYGLAATLYCLLTGQAAFTRKAGEKVVAQFLRITSEPVPDLRPYGVPDDFCRVIEDAMAIEPEQRPQSAAQFGELLRAVQKSHRLGSDEMAILGQSPTRSGELDEPPIQKSPAMGVGRPGATQLAPPTAPTKFRPPTTPRTLVQRDRLLHAIDGERHRLIVIHAPAGFGKTTLASQWCHMLREQGEQWTWLSIDADDNNAVWFLAHLIEAVRKAKPIVAAGLEQTLEEHGSEAQRYVLTALINEIHESGEHITVVLDDWHRVTSKATIGAVEYLLDNGCHHLTLIVTSRSRSGLPLGRMRVRGELIEVDARDLRFDVQEAEQFLAESGDAPLTPADAAALCATTDGWVAALQLASLSLRGKDNPAELISHLSGRHRAIAEYLAENVLNTLDPPTLDFMLSISVTERVCDSLAESLSGTLHGQARLEEIEDNDLFLYALDEERQWFRYHHLFAEFLQRRLERDHPGRATELHRIAANWFAAHSMLREAVDHAVAAGAADLAADLVESSGIDLLELSHLSTIVGLTSKLSPQLVATRPRLLLNLAWAQVLLRRPDQQLDDTFSAIASGLEAASLSDSERDSVSRETALLQGIRELFKDRPDGIRDSIKDCLMRPQSLRPFVAAAAANVASAEAYYDFDFDSAQKWHERARRYFDHTEGPFTVVYGNCIAGLAAHEQLDIAAAELHFRTALNTALTSTGGANSHAARLASAVLGDLLYEQGAIDEAERLLDDSYALGPEGGTVDFMLASYGTGSRVKALRKNLEAASARLQDGTRIAQALSLPRLAARIENERVRAGLHQGYLHVPTYPDSDTENYAIALRTAELGINSALRTNIRCGDPAEIEDACRHAKNLVNRLADARRPRALLQAQLLHATCLHAAGHSEESAAVLAPAARLCANLGLTQLLRDDGPSDSATSA</sequence>
<dbReference type="GO" id="GO:0106310">
    <property type="term" value="F:protein serine kinase activity"/>
    <property type="evidence" value="ECO:0007669"/>
    <property type="project" value="UniProtKB-UniRule"/>
</dbReference>
<dbReference type="InterPro" id="IPR016236">
    <property type="entry name" value="Ser/Thr_kinase_PknK_prd"/>
</dbReference>
<accession>A0A839RPI6</accession>
<feature type="domain" description="Protein kinase" evidence="12">
    <location>
        <begin position="30"/>
        <end position="286"/>
    </location>
</feature>
<dbReference type="PIRSF" id="PIRSF000574">
    <property type="entry name" value="Ser/Thr_PK_PknK_prd"/>
    <property type="match status" value="1"/>
</dbReference>
<evidence type="ECO:0000259" key="12">
    <source>
        <dbReference type="PROSITE" id="PS50011"/>
    </source>
</evidence>
<keyword evidence="1 9" id="KW-0808">Transferase</keyword>
<dbReference type="Pfam" id="PF25873">
    <property type="entry name" value="WHD_MalT"/>
    <property type="match status" value="1"/>
</dbReference>
<keyword evidence="2 9" id="KW-0547">Nucleotide-binding</keyword>
<evidence type="ECO:0000313" key="13">
    <source>
        <dbReference type="EMBL" id="MBB3038229.1"/>
    </source>
</evidence>
<dbReference type="SMART" id="SM00220">
    <property type="entry name" value="S_TKc"/>
    <property type="match status" value="1"/>
</dbReference>
<evidence type="ECO:0000256" key="9">
    <source>
        <dbReference type="PIRNR" id="PIRNR000574"/>
    </source>
</evidence>
<dbReference type="Gene3D" id="1.10.510.10">
    <property type="entry name" value="Transferase(Phosphotransferase) domain 1"/>
    <property type="match status" value="1"/>
</dbReference>
<gene>
    <name evidence="13" type="ORF">FHU29_002678</name>
</gene>
<dbReference type="OrthoDB" id="136365at2"/>
<reference evidence="13 14" key="1">
    <citation type="submission" date="2020-08" db="EMBL/GenBank/DDBJ databases">
        <title>Sequencing the genomes of 1000 actinobacteria strains.</title>
        <authorList>
            <person name="Klenk H.-P."/>
        </authorList>
    </citation>
    <scope>NUCLEOTIDE SEQUENCE [LARGE SCALE GENOMIC DNA]</scope>
    <source>
        <strain evidence="13 14">DSM 45258</strain>
    </source>
</reference>
<evidence type="ECO:0000256" key="4">
    <source>
        <dbReference type="ARBA" id="ARBA00022840"/>
    </source>
</evidence>
<evidence type="ECO:0000256" key="3">
    <source>
        <dbReference type="ARBA" id="ARBA00022777"/>
    </source>
</evidence>